<evidence type="ECO:0000256" key="8">
    <source>
        <dbReference type="ARBA" id="ARBA00023170"/>
    </source>
</evidence>
<evidence type="ECO:0000256" key="4">
    <source>
        <dbReference type="ARBA" id="ARBA00022692"/>
    </source>
</evidence>
<dbReference type="OrthoDB" id="5969869at2759"/>
<keyword evidence="15" id="KW-1185">Reference proteome</keyword>
<keyword evidence="10" id="KW-0807">Transducer</keyword>
<protein>
    <submittedName>
        <fullName evidence="14">G-protein coupled receptor</fullName>
    </submittedName>
</protein>
<evidence type="ECO:0000256" key="12">
    <source>
        <dbReference type="SAM" id="Phobius"/>
    </source>
</evidence>
<evidence type="ECO:0000313" key="15">
    <source>
        <dbReference type="Proteomes" id="UP001163046"/>
    </source>
</evidence>
<evidence type="ECO:0000256" key="5">
    <source>
        <dbReference type="ARBA" id="ARBA00022989"/>
    </source>
</evidence>
<comment type="similarity">
    <text evidence="2">Belongs to the G-protein coupled receptor 3 family.</text>
</comment>
<keyword evidence="6" id="KW-0297">G-protein coupled receptor</keyword>
<evidence type="ECO:0000256" key="11">
    <source>
        <dbReference type="SAM" id="MobiDB-lite"/>
    </source>
</evidence>
<dbReference type="AlphaFoldDB" id="A0A9X0CUQ2"/>
<proteinExistence type="inferred from homology"/>
<evidence type="ECO:0000256" key="10">
    <source>
        <dbReference type="ARBA" id="ARBA00023224"/>
    </source>
</evidence>
<keyword evidence="9" id="KW-0325">Glycoprotein</keyword>
<feature type="region of interest" description="Disordered" evidence="11">
    <location>
        <begin position="204"/>
        <end position="226"/>
    </location>
</feature>
<dbReference type="Pfam" id="PF00003">
    <property type="entry name" value="7tm_3"/>
    <property type="match status" value="1"/>
</dbReference>
<dbReference type="PANTHER" id="PTHR32546:SF25">
    <property type="entry name" value="MIP05539P"/>
    <property type="match status" value="1"/>
</dbReference>
<dbReference type="PROSITE" id="PS50259">
    <property type="entry name" value="G_PROTEIN_RECEP_F3_4"/>
    <property type="match status" value="1"/>
</dbReference>
<evidence type="ECO:0000256" key="1">
    <source>
        <dbReference type="ARBA" id="ARBA00004651"/>
    </source>
</evidence>
<accession>A0A9X0CUQ2</accession>
<evidence type="ECO:0000313" key="14">
    <source>
        <dbReference type="EMBL" id="KAJ7374923.1"/>
    </source>
</evidence>
<feature type="domain" description="G-protein coupled receptors family 3 profile" evidence="13">
    <location>
        <begin position="5"/>
        <end position="134"/>
    </location>
</feature>
<name>A0A9X0CUQ2_9CNID</name>
<keyword evidence="5 12" id="KW-1133">Transmembrane helix</keyword>
<reference evidence="14" key="1">
    <citation type="submission" date="2023-01" db="EMBL/GenBank/DDBJ databases">
        <title>Genome assembly of the deep-sea coral Lophelia pertusa.</title>
        <authorList>
            <person name="Herrera S."/>
            <person name="Cordes E."/>
        </authorList>
    </citation>
    <scope>NUCLEOTIDE SEQUENCE</scope>
    <source>
        <strain evidence="14">USNM1676648</strain>
        <tissue evidence="14">Polyp</tissue>
    </source>
</reference>
<feature type="transmembrane region" description="Helical" evidence="12">
    <location>
        <begin position="5"/>
        <end position="23"/>
    </location>
</feature>
<organism evidence="14 15">
    <name type="scientific">Desmophyllum pertusum</name>
    <dbReference type="NCBI Taxonomy" id="174260"/>
    <lineage>
        <taxon>Eukaryota</taxon>
        <taxon>Metazoa</taxon>
        <taxon>Cnidaria</taxon>
        <taxon>Anthozoa</taxon>
        <taxon>Hexacorallia</taxon>
        <taxon>Scleractinia</taxon>
        <taxon>Caryophylliina</taxon>
        <taxon>Caryophylliidae</taxon>
        <taxon>Desmophyllum</taxon>
    </lineage>
</organism>
<feature type="transmembrane region" description="Helical" evidence="12">
    <location>
        <begin position="78"/>
        <end position="100"/>
    </location>
</feature>
<dbReference type="PANTHER" id="PTHR32546">
    <property type="entry name" value="G-PROTEIN COUPLED RECEPTOR 158-RELATED"/>
    <property type="match status" value="1"/>
</dbReference>
<sequence length="242" mass="27301">MAGHLAILFTLLVIYLIVWTLFMPPHVTNSTGQLRFKQCASDVMTHVSVGGDFILLVCTLFLCFRVRNAPSAYNETRFTTWAVYNAMFITCFVAVILTANNTNPDILFATEFILIQMTATATVLLLFVPKFVLIRKMRGQEVSRRLTDVHLPRGSIQSPNGSCLNDTATLERENEDLKDEVKRLALKVAYLHSRLMKDKNKHLKSGTNSLCRNRAPTNDDFDDSTLKKMSTSSVSRFLSSRV</sequence>
<comment type="caution">
    <text evidence="14">The sequence shown here is derived from an EMBL/GenBank/DDBJ whole genome shotgun (WGS) entry which is preliminary data.</text>
</comment>
<evidence type="ECO:0000259" key="13">
    <source>
        <dbReference type="PROSITE" id="PS50259"/>
    </source>
</evidence>
<evidence type="ECO:0000256" key="7">
    <source>
        <dbReference type="ARBA" id="ARBA00023136"/>
    </source>
</evidence>
<dbReference type="InterPro" id="IPR043458">
    <property type="entry name" value="GPR158/179"/>
</dbReference>
<dbReference type="InterPro" id="IPR017978">
    <property type="entry name" value="GPCR_3_C"/>
</dbReference>
<evidence type="ECO:0000256" key="6">
    <source>
        <dbReference type="ARBA" id="ARBA00023040"/>
    </source>
</evidence>
<keyword evidence="3" id="KW-1003">Cell membrane</keyword>
<evidence type="ECO:0000256" key="9">
    <source>
        <dbReference type="ARBA" id="ARBA00023180"/>
    </source>
</evidence>
<gene>
    <name evidence="14" type="primary">GPRMGL2_1</name>
    <name evidence="14" type="ORF">OS493_005281</name>
</gene>
<keyword evidence="8 14" id="KW-0675">Receptor</keyword>
<feature type="transmembrane region" description="Helical" evidence="12">
    <location>
        <begin position="106"/>
        <end position="128"/>
    </location>
</feature>
<keyword evidence="4 12" id="KW-0812">Transmembrane</keyword>
<dbReference type="Proteomes" id="UP001163046">
    <property type="component" value="Unassembled WGS sequence"/>
</dbReference>
<dbReference type="GO" id="GO:0004930">
    <property type="term" value="F:G protein-coupled receptor activity"/>
    <property type="evidence" value="ECO:0007669"/>
    <property type="project" value="UniProtKB-KW"/>
</dbReference>
<dbReference type="EMBL" id="MU826827">
    <property type="protein sequence ID" value="KAJ7374923.1"/>
    <property type="molecule type" value="Genomic_DNA"/>
</dbReference>
<evidence type="ECO:0000256" key="2">
    <source>
        <dbReference type="ARBA" id="ARBA00007242"/>
    </source>
</evidence>
<dbReference type="GO" id="GO:0005886">
    <property type="term" value="C:plasma membrane"/>
    <property type="evidence" value="ECO:0007669"/>
    <property type="project" value="UniProtKB-SubCell"/>
</dbReference>
<evidence type="ECO:0000256" key="3">
    <source>
        <dbReference type="ARBA" id="ARBA00022475"/>
    </source>
</evidence>
<feature type="transmembrane region" description="Helical" evidence="12">
    <location>
        <begin position="43"/>
        <end position="66"/>
    </location>
</feature>
<comment type="subcellular location">
    <subcellularLocation>
        <location evidence="1">Cell membrane</location>
        <topology evidence="1">Multi-pass membrane protein</topology>
    </subcellularLocation>
</comment>
<keyword evidence="7 12" id="KW-0472">Membrane</keyword>